<accession>A0A2G5I4F4</accession>
<protein>
    <submittedName>
        <fullName evidence="3">Uncharacterized protein</fullName>
    </submittedName>
</protein>
<evidence type="ECO:0000256" key="1">
    <source>
        <dbReference type="SAM" id="MobiDB-lite"/>
    </source>
</evidence>
<sequence length="352" mass="39711">MYAGPRDNIEEQRNWQAKASSLNIFKRLRTSSAGRPQSYHTVNGIATRRNDTAWYWRLVAVASSFMILGGFLMLPTTFDRDPQTRISQAVIGIFAVALLAAGISFTALLCFAVRSPEFQADNVFLPAFTSCSIGLLTVLYNFTVFRRYHWNTPALLVTVCAAVGTILYGGLLVWTQRKVGAAKTRTQQQQLPVPMTHLPSESQTALTQEQMYQQNYNRNMFPTAYSREGPPATPNTGYDPESITEEEMQRQQMLMLLLNKDTPSVADTSSSTFRIDWQGREEEDTPAGGWYAPQSSASSAYPQSAFPTPGISRQGTNELRPWDGVWREVRQPRSQDLREARRREIEESSRRS</sequence>
<dbReference type="EMBL" id="LKMD01000101">
    <property type="protein sequence ID" value="PIA99686.1"/>
    <property type="molecule type" value="Genomic_DNA"/>
</dbReference>
<evidence type="ECO:0000313" key="5">
    <source>
        <dbReference type="Proteomes" id="UP000230605"/>
    </source>
</evidence>
<reference evidence="4 6" key="2">
    <citation type="submission" date="2023-09" db="EMBL/GenBank/DDBJ databases">
        <title>Complete-Gapless Cercospora beticola genome.</title>
        <authorList>
            <person name="Wyatt N.A."/>
            <person name="Spanner R.E."/>
            <person name="Bolton M.D."/>
        </authorList>
    </citation>
    <scope>NUCLEOTIDE SEQUENCE [LARGE SCALE GENOMIC DNA]</scope>
    <source>
        <strain evidence="4">Cb09-40</strain>
    </source>
</reference>
<keyword evidence="6" id="KW-1185">Reference proteome</keyword>
<feature type="compositionally biased region" description="Basic and acidic residues" evidence="1">
    <location>
        <begin position="325"/>
        <end position="352"/>
    </location>
</feature>
<feature type="transmembrane region" description="Helical" evidence="2">
    <location>
        <begin position="154"/>
        <end position="175"/>
    </location>
</feature>
<feature type="transmembrane region" description="Helical" evidence="2">
    <location>
        <begin position="54"/>
        <end position="74"/>
    </location>
</feature>
<proteinExistence type="predicted"/>
<feature type="transmembrane region" description="Helical" evidence="2">
    <location>
        <begin position="86"/>
        <end position="111"/>
    </location>
</feature>
<evidence type="ECO:0000313" key="4">
    <source>
        <dbReference type="EMBL" id="WPA99990.1"/>
    </source>
</evidence>
<reference evidence="3 5" key="1">
    <citation type="submission" date="2015-10" db="EMBL/GenBank/DDBJ databases">
        <title>The cercosporin biosynthetic gene cluster was horizontally transferred to several fungal lineages and shown to be expanded in Cercospora beticola based on microsynteny with recipient genomes.</title>
        <authorList>
            <person name="De Jonge R."/>
            <person name="Ebert M.K."/>
            <person name="Suttle J.C."/>
            <person name="Jurick Ii W.M."/>
            <person name="Secor G.A."/>
            <person name="Thomma B.P."/>
            <person name="Van De Peer Y."/>
            <person name="Bolton M.D."/>
        </authorList>
    </citation>
    <scope>NUCLEOTIDE SEQUENCE [LARGE SCALE GENOMIC DNA]</scope>
    <source>
        <strain evidence="3 5">09-40</strain>
    </source>
</reference>
<name>A0A2G5I4F4_CERBT</name>
<evidence type="ECO:0000256" key="2">
    <source>
        <dbReference type="SAM" id="Phobius"/>
    </source>
</evidence>
<keyword evidence="2" id="KW-0812">Transmembrane</keyword>
<dbReference type="EMBL" id="CP134186">
    <property type="protein sequence ID" value="WPA99990.1"/>
    <property type="molecule type" value="Genomic_DNA"/>
</dbReference>
<keyword evidence="2" id="KW-1133">Transmembrane helix</keyword>
<dbReference type="AlphaFoldDB" id="A0A2G5I4F4"/>
<dbReference type="OrthoDB" id="3254104at2759"/>
<evidence type="ECO:0000313" key="6">
    <source>
        <dbReference type="Proteomes" id="UP001302367"/>
    </source>
</evidence>
<feature type="transmembrane region" description="Helical" evidence="2">
    <location>
        <begin position="123"/>
        <end position="142"/>
    </location>
</feature>
<evidence type="ECO:0000313" key="3">
    <source>
        <dbReference type="EMBL" id="PIA99686.1"/>
    </source>
</evidence>
<feature type="region of interest" description="Disordered" evidence="1">
    <location>
        <begin position="276"/>
        <end position="352"/>
    </location>
</feature>
<gene>
    <name evidence="3" type="ORF">CB0940_02840</name>
    <name evidence="4" type="ORF">RHO25_004610</name>
</gene>
<keyword evidence="2" id="KW-0472">Membrane</keyword>
<feature type="compositionally biased region" description="Low complexity" evidence="1">
    <location>
        <begin position="291"/>
        <end position="305"/>
    </location>
</feature>
<dbReference type="Proteomes" id="UP001302367">
    <property type="component" value="Chromosome 3"/>
</dbReference>
<dbReference type="Proteomes" id="UP000230605">
    <property type="component" value="Chromosome 3"/>
</dbReference>
<organism evidence="3 5">
    <name type="scientific">Cercospora beticola</name>
    <name type="common">Sugarbeet leaf spot fungus</name>
    <dbReference type="NCBI Taxonomy" id="122368"/>
    <lineage>
        <taxon>Eukaryota</taxon>
        <taxon>Fungi</taxon>
        <taxon>Dikarya</taxon>
        <taxon>Ascomycota</taxon>
        <taxon>Pezizomycotina</taxon>
        <taxon>Dothideomycetes</taxon>
        <taxon>Dothideomycetidae</taxon>
        <taxon>Mycosphaerellales</taxon>
        <taxon>Mycosphaerellaceae</taxon>
        <taxon>Cercospora</taxon>
    </lineage>
</organism>